<dbReference type="PANTHER" id="PTHR35549:SF2">
    <property type="entry name" value="TRANSDUCIN_WD40 REPEAT-LIKE SUPERFAMILY PROTEIN"/>
    <property type="match status" value="1"/>
</dbReference>
<proteinExistence type="predicted"/>
<dbReference type="Pfam" id="PF23654">
    <property type="entry name" value="ARM_LIN_2nd"/>
    <property type="match status" value="1"/>
</dbReference>
<dbReference type="EMBL" id="JADCNM010000001">
    <property type="protein sequence ID" value="KAG0500092.1"/>
    <property type="molecule type" value="Genomic_DNA"/>
</dbReference>
<evidence type="ECO:0000259" key="1">
    <source>
        <dbReference type="Pfam" id="PF23654"/>
    </source>
</evidence>
<reference evidence="2 3" key="1">
    <citation type="journal article" date="2020" name="Nat. Food">
        <title>A phased Vanilla planifolia genome enables genetic improvement of flavour and production.</title>
        <authorList>
            <person name="Hasing T."/>
            <person name="Tang H."/>
            <person name="Brym M."/>
            <person name="Khazi F."/>
            <person name="Huang T."/>
            <person name="Chambers A.H."/>
        </authorList>
    </citation>
    <scope>NUCLEOTIDE SEQUENCE [LARGE SCALE GENOMIC DNA]</scope>
    <source>
        <tissue evidence="2">Leaf</tissue>
    </source>
</reference>
<dbReference type="AlphaFoldDB" id="A0A835VIG3"/>
<gene>
    <name evidence="2" type="ORF">HPP92_000164</name>
</gene>
<sequence length="180" mass="19465">MALKRNVHEAAILIYLLNPSPSDIRSLELLPTLVEIACSSNGQTQEMISLPMTPTSASIAIIEVLVTAFDYVTNNMHLAAISSPRVLSKLVNVAMNNGVDAGASLATILMNCMRLNGNCRKFLSQVAPVEPFIQLLRSGGLSAKSAHLSISKSCFVCQGQHHSDYSIKYVKWGEPASCQF</sequence>
<name>A0A835VIG3_VANPL</name>
<accession>A0A835VIG3</accession>
<organism evidence="2 3">
    <name type="scientific">Vanilla planifolia</name>
    <name type="common">Vanilla</name>
    <dbReference type="NCBI Taxonomy" id="51239"/>
    <lineage>
        <taxon>Eukaryota</taxon>
        <taxon>Viridiplantae</taxon>
        <taxon>Streptophyta</taxon>
        <taxon>Embryophyta</taxon>
        <taxon>Tracheophyta</taxon>
        <taxon>Spermatophyta</taxon>
        <taxon>Magnoliopsida</taxon>
        <taxon>Liliopsida</taxon>
        <taxon>Asparagales</taxon>
        <taxon>Orchidaceae</taxon>
        <taxon>Vanilloideae</taxon>
        <taxon>Vanilleae</taxon>
        <taxon>Vanilla</taxon>
    </lineage>
</organism>
<comment type="caution">
    <text evidence="2">The sequence shown here is derived from an EMBL/GenBank/DDBJ whole genome shotgun (WGS) entry which is preliminary data.</text>
</comment>
<protein>
    <recommendedName>
        <fullName evidence="1">Putative E3 ubiquitin-protein ligase LIN ARM repeats domain-containing protein</fullName>
    </recommendedName>
</protein>
<evidence type="ECO:0000313" key="2">
    <source>
        <dbReference type="EMBL" id="KAG0500092.1"/>
    </source>
</evidence>
<feature type="domain" description="Putative E3 ubiquitin-protein ligase LIN ARM repeats" evidence="1">
    <location>
        <begin position="2"/>
        <end position="63"/>
    </location>
</feature>
<dbReference type="PANTHER" id="PTHR35549">
    <property type="entry name" value="OS04G0584500 PROTEIN"/>
    <property type="match status" value="1"/>
</dbReference>
<dbReference type="OrthoDB" id="6262491at2759"/>
<dbReference type="Proteomes" id="UP000639772">
    <property type="component" value="Chromosome 1"/>
</dbReference>
<dbReference type="InterPro" id="IPR056514">
    <property type="entry name" value="ARM_LIN_2nd"/>
</dbReference>
<evidence type="ECO:0000313" key="3">
    <source>
        <dbReference type="Proteomes" id="UP000639772"/>
    </source>
</evidence>